<dbReference type="SUPFAM" id="SSF49265">
    <property type="entry name" value="Fibronectin type III"/>
    <property type="match status" value="1"/>
</dbReference>
<dbReference type="InterPro" id="IPR036116">
    <property type="entry name" value="FN3_sf"/>
</dbReference>
<dbReference type="Gene3D" id="1.50.10.140">
    <property type="match status" value="1"/>
</dbReference>
<dbReference type="PROSITE" id="PS50853">
    <property type="entry name" value="FN3"/>
    <property type="match status" value="1"/>
</dbReference>
<dbReference type="InterPro" id="IPR013783">
    <property type="entry name" value="Ig-like_fold"/>
</dbReference>
<dbReference type="SUPFAM" id="SSF49785">
    <property type="entry name" value="Galactose-binding domain-like"/>
    <property type="match status" value="1"/>
</dbReference>
<dbReference type="AlphaFoldDB" id="A0A644TY14"/>
<evidence type="ECO:0000259" key="1">
    <source>
        <dbReference type="PROSITE" id="PS50853"/>
    </source>
</evidence>
<organism evidence="2">
    <name type="scientific">bioreactor metagenome</name>
    <dbReference type="NCBI Taxonomy" id="1076179"/>
    <lineage>
        <taxon>unclassified sequences</taxon>
        <taxon>metagenomes</taxon>
        <taxon>ecological metagenomes</taxon>
    </lineage>
</organism>
<evidence type="ECO:0000313" key="2">
    <source>
        <dbReference type="EMBL" id="MPL71845.1"/>
    </source>
</evidence>
<dbReference type="Pfam" id="PF18962">
    <property type="entry name" value="Por_Secre_tail"/>
    <property type="match status" value="1"/>
</dbReference>
<dbReference type="InterPro" id="IPR008979">
    <property type="entry name" value="Galactose-bd-like_sf"/>
</dbReference>
<protein>
    <recommendedName>
        <fullName evidence="1">Fibronectin type-III domain-containing protein</fullName>
    </recommendedName>
</protein>
<name>A0A644TY14_9ZZZZ</name>
<dbReference type="NCBIfam" id="TIGR04183">
    <property type="entry name" value="Por_Secre_tail"/>
    <property type="match status" value="1"/>
</dbReference>
<dbReference type="InterPro" id="IPR003961">
    <property type="entry name" value="FN3_dom"/>
</dbReference>
<dbReference type="InterPro" id="IPR019282">
    <property type="entry name" value="Glycoamylase-like_cons_dom"/>
</dbReference>
<proteinExistence type="predicted"/>
<sequence>MKHTLNRKLISFAILLIAGLVSSSATAQTYLYFQDSPSGDYYEFSWMELTAPSELERMGSELRRFPVEVNTPAVQGTNCLRLKWKSVAGGDWVAIAAGLNWTDKNLTNTDTLVFWLRSVEGLNSGNLPRIFMEDVSNVKTTKHSFSAWCSNLAPGVWNRIAIPMSMFLNYGDPVDFSRIKTIGFSQGITDNVIHTLLVDDMRVFKGDGTSPPASRPTGVTAAGYDSHIEVGWLPNPETFINGYEVQRSSDGGNSWQTVYVTDNNTTRHIDWVRPLGTQVSASYRVRALNASNEPSVPSEPATASTRIFSDDELLDMVQEYTFRYFYDFAHPASGMARERNTSGDVVTTGGSGFGIMALLAGIERGYITRQQGVDRMLKIISFLENADRFHGVWPHWLNGNTGATVPFSESDNGGDLVETGFLVQGLLTARQYFDLSTPEEQQIVSRITALWESVEWDWYSRNNSGVLYWHWSPDYGWQMNMQVRGWNEAAIIYMLAIASPTHAVPASYWNNGWAGMPYYRNGRSFYGYTLDVGWDRGGPLFFAHYSFLGFDPRNIKDQFTNYFNLNRNHTLIHRSYCMQNPLGHAGYGANCWGLTASDDPDGYMAHEPVQGRDNGTITPTAALSSMPNTPVESLGALKHFYRELGAKTWGWMGFYDAFNQSRNWWATSYLAIDQGPIIVMIENHRSELLWNNFMANPEIAPMLEAIGFVPDPFGSQEIGPHQDHIRIYPNPVNQDHFSITIKLSLPDLLTISILDVTGKEVASPSTLTYQDSGEVSCNIGTASMKKGIYYLTINGRHHRSTHKLIIQ</sequence>
<accession>A0A644TY14</accession>
<dbReference type="InterPro" id="IPR026444">
    <property type="entry name" value="Secre_tail"/>
</dbReference>
<dbReference type="Pfam" id="PF10091">
    <property type="entry name" value="Glycoamylase"/>
    <property type="match status" value="1"/>
</dbReference>
<dbReference type="Gene3D" id="2.60.120.430">
    <property type="entry name" value="Galactose-binding lectin"/>
    <property type="match status" value="1"/>
</dbReference>
<reference evidence="2" key="1">
    <citation type="submission" date="2019-08" db="EMBL/GenBank/DDBJ databases">
        <authorList>
            <person name="Kucharzyk K."/>
            <person name="Murdoch R.W."/>
            <person name="Higgins S."/>
            <person name="Loffler F."/>
        </authorList>
    </citation>
    <scope>NUCLEOTIDE SEQUENCE</scope>
</reference>
<dbReference type="CDD" id="cd00063">
    <property type="entry name" value="FN3"/>
    <property type="match status" value="1"/>
</dbReference>
<dbReference type="EMBL" id="VSSQ01000062">
    <property type="protein sequence ID" value="MPL71845.1"/>
    <property type="molecule type" value="Genomic_DNA"/>
</dbReference>
<dbReference type="Gene3D" id="2.60.40.10">
    <property type="entry name" value="Immunoglobulins"/>
    <property type="match status" value="1"/>
</dbReference>
<gene>
    <name evidence="2" type="ORF">SDC9_17623</name>
</gene>
<comment type="caution">
    <text evidence="2">The sequence shown here is derived from an EMBL/GenBank/DDBJ whole genome shotgun (WGS) entry which is preliminary data.</text>
</comment>
<feature type="domain" description="Fibronectin type-III" evidence="1">
    <location>
        <begin position="212"/>
        <end position="308"/>
    </location>
</feature>